<dbReference type="RefSeq" id="WP_010507974.1">
    <property type="nucleotide sequence ID" value="NZ_BANI01000020.1"/>
</dbReference>
<name>A0A0D6PW28_KOMEU</name>
<feature type="domain" description="Class III cytochrome C" evidence="6">
    <location>
        <begin position="39"/>
        <end position="120"/>
    </location>
</feature>
<keyword evidence="1" id="KW-0813">Transport</keyword>
<proteinExistence type="predicted"/>
<evidence type="ECO:0000256" key="5">
    <source>
        <dbReference type="ARBA" id="ARBA00023004"/>
    </source>
</evidence>
<dbReference type="CDD" id="cd08168">
    <property type="entry name" value="Cytochrom_C3"/>
    <property type="match status" value="1"/>
</dbReference>
<evidence type="ECO:0000313" key="7">
    <source>
        <dbReference type="EMBL" id="GAN95379.1"/>
    </source>
</evidence>
<gene>
    <name evidence="7" type="ORF">Geu3261_0020_042</name>
</gene>
<dbReference type="EMBL" id="BANI01000020">
    <property type="protein sequence ID" value="GAN95379.1"/>
    <property type="molecule type" value="Genomic_DNA"/>
</dbReference>
<organism evidence="7 8">
    <name type="scientific">Komagataeibacter europaeus NBRC 3261</name>
    <dbReference type="NCBI Taxonomy" id="1234669"/>
    <lineage>
        <taxon>Bacteria</taxon>
        <taxon>Pseudomonadati</taxon>
        <taxon>Pseudomonadota</taxon>
        <taxon>Alphaproteobacteria</taxon>
        <taxon>Acetobacterales</taxon>
        <taxon>Acetobacteraceae</taxon>
        <taxon>Komagataeibacter</taxon>
    </lineage>
</organism>
<dbReference type="Proteomes" id="UP000032675">
    <property type="component" value="Unassembled WGS sequence"/>
</dbReference>
<evidence type="ECO:0000256" key="4">
    <source>
        <dbReference type="ARBA" id="ARBA00022982"/>
    </source>
</evidence>
<evidence type="ECO:0000259" key="6">
    <source>
        <dbReference type="Pfam" id="PF02085"/>
    </source>
</evidence>
<dbReference type="GO" id="GO:0009055">
    <property type="term" value="F:electron transfer activity"/>
    <property type="evidence" value="ECO:0007669"/>
    <property type="project" value="InterPro"/>
</dbReference>
<dbReference type="Gene3D" id="3.90.10.10">
    <property type="entry name" value="Cytochrome C3"/>
    <property type="match status" value="1"/>
</dbReference>
<dbReference type="GO" id="GO:0046872">
    <property type="term" value="F:metal ion binding"/>
    <property type="evidence" value="ECO:0007669"/>
    <property type="project" value="UniProtKB-KW"/>
</dbReference>
<accession>A0A0D6PW28</accession>
<comment type="caution">
    <text evidence="7">The sequence shown here is derived from an EMBL/GenBank/DDBJ whole genome shotgun (WGS) entry which is preliminary data.</text>
</comment>
<dbReference type="InterPro" id="IPR036280">
    <property type="entry name" value="Multihaem_cyt_sf"/>
</dbReference>
<dbReference type="Pfam" id="PF02085">
    <property type="entry name" value="Cytochrom_CIII"/>
    <property type="match status" value="1"/>
</dbReference>
<evidence type="ECO:0000256" key="3">
    <source>
        <dbReference type="ARBA" id="ARBA00022723"/>
    </source>
</evidence>
<reference evidence="7 8" key="1">
    <citation type="submission" date="2012-11" db="EMBL/GenBank/DDBJ databases">
        <title>Whole genome sequence of Gluconacetobacter europaeus NBRC3261.</title>
        <authorList>
            <person name="Azuma Y."/>
            <person name="Higashiura N."/>
            <person name="Hirakawa H."/>
            <person name="Matsushita K."/>
        </authorList>
    </citation>
    <scope>NUCLEOTIDE SEQUENCE [LARGE SCALE GENOMIC DNA]</scope>
    <source>
        <strain evidence="7 8">NBRC 3261</strain>
    </source>
</reference>
<keyword evidence="5" id="KW-0408">Iron</keyword>
<evidence type="ECO:0000313" key="8">
    <source>
        <dbReference type="Proteomes" id="UP000032675"/>
    </source>
</evidence>
<dbReference type="InterPro" id="IPR020942">
    <property type="entry name" value="Cyt_c_III_dom"/>
</dbReference>
<evidence type="ECO:0000256" key="2">
    <source>
        <dbReference type="ARBA" id="ARBA00022617"/>
    </source>
</evidence>
<keyword evidence="3" id="KW-0479">Metal-binding</keyword>
<dbReference type="SUPFAM" id="SSF48695">
    <property type="entry name" value="Multiheme cytochromes"/>
    <property type="match status" value="1"/>
</dbReference>
<dbReference type="AlphaFoldDB" id="A0A0D6PW28"/>
<keyword evidence="4" id="KW-0249">Electron transport</keyword>
<protein>
    <recommendedName>
        <fullName evidence="6">Class III cytochrome C domain-containing protein</fullName>
    </recommendedName>
</protein>
<evidence type="ECO:0000256" key="1">
    <source>
        <dbReference type="ARBA" id="ARBA00022448"/>
    </source>
</evidence>
<dbReference type="GO" id="GO:0020037">
    <property type="term" value="F:heme binding"/>
    <property type="evidence" value="ECO:0007669"/>
    <property type="project" value="InterPro"/>
</dbReference>
<keyword evidence="2" id="KW-0349">Heme</keyword>
<sequence length="133" mass="14744">MAALGLRRAMAPVLTAIGLVALFALLVIGHRMTVATGQDIPLVFHHRAHGGYNCVTCHHDFLKPVVTPATHRTCIACHRETPQLAPIMRDQFHELCEGCHLNLQQQGRQAGPVHECRDCHARRPDIPAHGRLF</sequence>